<dbReference type="InterPro" id="IPR002686">
    <property type="entry name" value="Transposase_17"/>
</dbReference>
<dbReference type="EMBL" id="JACHXD010000017">
    <property type="protein sequence ID" value="MBB3121480.1"/>
    <property type="molecule type" value="Genomic_DNA"/>
</dbReference>
<evidence type="ECO:0000259" key="1">
    <source>
        <dbReference type="SMART" id="SM01321"/>
    </source>
</evidence>
<sequence length="249" mass="28249">MEGIGPLYSVVMGRLARIEFPGALYHVTARGNRRSLIYLDERDYLIWQDLLAETVKRFHLLVHGFCQMPNHYHLLAETPDGNLSAGMHFLNGVYAKHFNARHELVGHVIQGRYHGELVHKQSHLLELARYISLNPVRAELVADPAEWRWSSHRAMLYPMSAPSWLSTTWLLSQFGSSEPEAAYRDFVQAGCSNGRPAAQSLDGYANDGRNRDAAVISAYQSGIFSMRELARHFGISTKTVSRLLRHHKI</sequence>
<keyword evidence="3" id="KW-1185">Reference proteome</keyword>
<dbReference type="Pfam" id="PF01797">
    <property type="entry name" value="Y1_Tnp"/>
    <property type="match status" value="1"/>
</dbReference>
<dbReference type="GO" id="GO:0004803">
    <property type="term" value="F:transposase activity"/>
    <property type="evidence" value="ECO:0007669"/>
    <property type="project" value="InterPro"/>
</dbReference>
<dbReference type="Gene3D" id="1.10.10.60">
    <property type="entry name" value="Homeodomain-like"/>
    <property type="match status" value="1"/>
</dbReference>
<reference evidence="2 3" key="1">
    <citation type="submission" date="2020-08" db="EMBL/GenBank/DDBJ databases">
        <title>Genomic Encyclopedia of Type Strains, Phase III (KMG-III): the genomes of soil and plant-associated and newly described type strains.</title>
        <authorList>
            <person name="Whitman W."/>
        </authorList>
    </citation>
    <scope>NUCLEOTIDE SEQUENCE [LARGE SCALE GENOMIC DNA]</scope>
    <source>
        <strain evidence="2 3">CECT 8897</strain>
    </source>
</reference>
<evidence type="ECO:0000313" key="3">
    <source>
        <dbReference type="Proteomes" id="UP000541535"/>
    </source>
</evidence>
<proteinExistence type="predicted"/>
<dbReference type="SMART" id="SM01321">
    <property type="entry name" value="Y1_Tnp"/>
    <property type="match status" value="1"/>
</dbReference>
<organism evidence="2 3">
    <name type="scientific">Pseudoduganella violacea</name>
    <dbReference type="NCBI Taxonomy" id="1715466"/>
    <lineage>
        <taxon>Bacteria</taxon>
        <taxon>Pseudomonadati</taxon>
        <taxon>Pseudomonadota</taxon>
        <taxon>Betaproteobacteria</taxon>
        <taxon>Burkholderiales</taxon>
        <taxon>Oxalobacteraceae</taxon>
        <taxon>Telluria group</taxon>
        <taxon>Pseudoduganella</taxon>
    </lineage>
</organism>
<protein>
    <submittedName>
        <fullName evidence="2">REP element-mobilizing transposase RayT</fullName>
    </submittedName>
</protein>
<dbReference type="GO" id="GO:0006313">
    <property type="term" value="P:DNA transposition"/>
    <property type="evidence" value="ECO:0007669"/>
    <property type="project" value="InterPro"/>
</dbReference>
<evidence type="ECO:0000313" key="2">
    <source>
        <dbReference type="EMBL" id="MBB3121480.1"/>
    </source>
</evidence>
<dbReference type="InterPro" id="IPR036515">
    <property type="entry name" value="Transposase_17_sf"/>
</dbReference>
<gene>
    <name evidence="2" type="ORF">FHS03_004558</name>
</gene>
<accession>A0A7W5BEK7</accession>
<dbReference type="AlphaFoldDB" id="A0A7W5BEK7"/>
<dbReference type="PANTHER" id="PTHR34322">
    <property type="entry name" value="TRANSPOSASE, Y1_TNP DOMAIN-CONTAINING"/>
    <property type="match status" value="1"/>
</dbReference>
<dbReference type="SUPFAM" id="SSF143422">
    <property type="entry name" value="Transposase IS200-like"/>
    <property type="match status" value="1"/>
</dbReference>
<dbReference type="GO" id="GO:0003677">
    <property type="term" value="F:DNA binding"/>
    <property type="evidence" value="ECO:0007669"/>
    <property type="project" value="InterPro"/>
</dbReference>
<name>A0A7W5BEK7_9BURK</name>
<dbReference type="PANTHER" id="PTHR34322:SF2">
    <property type="entry name" value="TRANSPOSASE IS200-LIKE DOMAIN-CONTAINING PROTEIN"/>
    <property type="match status" value="1"/>
</dbReference>
<feature type="domain" description="Transposase IS200-like" evidence="1">
    <location>
        <begin position="20"/>
        <end position="134"/>
    </location>
</feature>
<comment type="caution">
    <text evidence="2">The sequence shown here is derived from an EMBL/GenBank/DDBJ whole genome shotgun (WGS) entry which is preliminary data.</text>
</comment>
<dbReference type="Gene3D" id="3.30.70.1290">
    <property type="entry name" value="Transposase IS200-like"/>
    <property type="match status" value="1"/>
</dbReference>
<dbReference type="Proteomes" id="UP000541535">
    <property type="component" value="Unassembled WGS sequence"/>
</dbReference>
<dbReference type="RefSeq" id="WP_221208231.1">
    <property type="nucleotide sequence ID" value="NZ_JACHXD010000017.1"/>
</dbReference>